<dbReference type="InterPro" id="IPR037176">
    <property type="entry name" value="Osmotin/thaumatin-like_sf"/>
</dbReference>
<reference evidence="12 13" key="1">
    <citation type="submission" date="2020-09" db="EMBL/GenBank/DDBJ databases">
        <authorList>
            <person name="Ashkenazy H."/>
        </authorList>
    </citation>
    <scope>NUCLEOTIDE SEQUENCE [LARGE SCALE GENOMIC DNA]</scope>
    <source>
        <strain evidence="13">cv. Cdm-0</strain>
    </source>
</reference>
<dbReference type="InterPro" id="IPR001938">
    <property type="entry name" value="Thaumatin"/>
</dbReference>
<dbReference type="InterPro" id="IPR032098">
    <property type="entry name" value="Acyltransf_C"/>
</dbReference>
<dbReference type="EMBL" id="LR881466">
    <property type="protein sequence ID" value="CAD5317246.1"/>
    <property type="molecule type" value="Genomic_DNA"/>
</dbReference>
<evidence type="ECO:0000259" key="11">
    <source>
        <dbReference type="SMART" id="SM00563"/>
    </source>
</evidence>
<organism evidence="12 13">
    <name type="scientific">Arabidopsis thaliana</name>
    <name type="common">Mouse-ear cress</name>
    <dbReference type="NCBI Taxonomy" id="3702"/>
    <lineage>
        <taxon>Eukaryota</taxon>
        <taxon>Viridiplantae</taxon>
        <taxon>Streptophyta</taxon>
        <taxon>Embryophyta</taxon>
        <taxon>Tracheophyta</taxon>
        <taxon>Spermatophyta</taxon>
        <taxon>Magnoliopsida</taxon>
        <taxon>eudicotyledons</taxon>
        <taxon>Gunneridae</taxon>
        <taxon>Pentapetalae</taxon>
        <taxon>rosids</taxon>
        <taxon>malvids</taxon>
        <taxon>Brassicales</taxon>
        <taxon>Brassicaceae</taxon>
        <taxon>Camelineae</taxon>
        <taxon>Arabidopsis</taxon>
    </lineage>
</organism>
<dbReference type="GO" id="GO:0016024">
    <property type="term" value="P:CDP-diacylglycerol biosynthetic process"/>
    <property type="evidence" value="ECO:0007669"/>
    <property type="project" value="UniProtKB-UniPathway"/>
</dbReference>
<dbReference type="InterPro" id="IPR002123">
    <property type="entry name" value="Plipid/glycerol_acylTrfase"/>
</dbReference>
<dbReference type="SUPFAM" id="SSF49870">
    <property type="entry name" value="Osmotin, thaumatin-like protein"/>
    <property type="match status" value="1"/>
</dbReference>
<dbReference type="FunFam" id="2.60.110.10:FF:000002">
    <property type="entry name" value="Thaumatin-like protein 1a"/>
    <property type="match status" value="1"/>
</dbReference>
<keyword evidence="8" id="KW-1015">Disulfide bond</keyword>
<dbReference type="Gene3D" id="2.60.110.10">
    <property type="entry name" value="Thaumatin"/>
    <property type="match status" value="1"/>
</dbReference>
<dbReference type="EC" id="2.3.1.51" evidence="6"/>
<name>A0A7G2E653_ARATH</name>
<evidence type="ECO:0000256" key="10">
    <source>
        <dbReference type="SAM" id="Phobius"/>
    </source>
</evidence>
<dbReference type="SUPFAM" id="SSF69593">
    <property type="entry name" value="Glycerol-3-phosphate (1)-acyltransferase"/>
    <property type="match status" value="1"/>
</dbReference>
<keyword evidence="7" id="KW-0808">Transferase</keyword>
<gene>
    <name evidence="12" type="ORF">AT9943_LOCUS5530</name>
</gene>
<comment type="similarity">
    <text evidence="5">Belongs to the thaumatin family.</text>
</comment>
<comment type="pathway">
    <text evidence="2">Phospholipid metabolism; CDP-diacylglycerol biosynthesis; CDP-diacylglycerol from sn-glycerol 3-phosphate: step 2/3.</text>
</comment>
<dbReference type="CDD" id="cd09218">
    <property type="entry name" value="TLP-PA"/>
    <property type="match status" value="1"/>
</dbReference>
<evidence type="ECO:0000313" key="13">
    <source>
        <dbReference type="Proteomes" id="UP000516314"/>
    </source>
</evidence>
<feature type="transmembrane region" description="Helical" evidence="10">
    <location>
        <begin position="22"/>
        <end position="50"/>
    </location>
</feature>
<dbReference type="PRINTS" id="PR00347">
    <property type="entry name" value="THAUMATIN"/>
</dbReference>
<keyword evidence="10" id="KW-1133">Transmembrane helix</keyword>
<keyword evidence="9" id="KW-0012">Acyltransferase</keyword>
<accession>A0A7G2E653</accession>
<evidence type="ECO:0000256" key="3">
    <source>
        <dbReference type="ARBA" id="ARBA00005189"/>
    </source>
</evidence>
<dbReference type="SMART" id="SM00563">
    <property type="entry name" value="PlsC"/>
    <property type="match status" value="1"/>
</dbReference>
<dbReference type="PROSITE" id="PS00316">
    <property type="entry name" value="THAUMATIN_1"/>
    <property type="match status" value="1"/>
</dbReference>
<evidence type="ECO:0000256" key="1">
    <source>
        <dbReference type="ARBA" id="ARBA00001141"/>
    </source>
</evidence>
<keyword evidence="10" id="KW-0812">Transmembrane</keyword>
<evidence type="ECO:0000256" key="6">
    <source>
        <dbReference type="ARBA" id="ARBA00013211"/>
    </source>
</evidence>
<dbReference type="SMART" id="SM00205">
    <property type="entry name" value="THN"/>
    <property type="match status" value="1"/>
</dbReference>
<evidence type="ECO:0000256" key="2">
    <source>
        <dbReference type="ARBA" id="ARBA00004728"/>
    </source>
</evidence>
<comment type="similarity">
    <text evidence="4">Belongs to the 1-acyl-sn-glycerol-3-phosphate acyltransferase family.</text>
</comment>
<comment type="catalytic activity">
    <reaction evidence="1">
        <text>a 1-acyl-sn-glycero-3-phosphate + an acyl-CoA = a 1,2-diacyl-sn-glycero-3-phosphate + CoA</text>
        <dbReference type="Rhea" id="RHEA:19709"/>
        <dbReference type="ChEBI" id="CHEBI:57287"/>
        <dbReference type="ChEBI" id="CHEBI:57970"/>
        <dbReference type="ChEBI" id="CHEBI:58342"/>
        <dbReference type="ChEBI" id="CHEBI:58608"/>
        <dbReference type="EC" id="2.3.1.51"/>
    </reaction>
</comment>
<evidence type="ECO:0000313" key="12">
    <source>
        <dbReference type="EMBL" id="CAD5317246.1"/>
    </source>
</evidence>
<protein>
    <recommendedName>
        <fullName evidence="6">1-acylglycerol-3-phosphate O-acyltransferase</fullName>
        <ecNumber evidence="6">2.3.1.51</ecNumber>
    </recommendedName>
</protein>
<comment type="pathway">
    <text evidence="3">Lipid metabolism.</text>
</comment>
<sequence length="602" mass="65858">MEVCGDLKSDNLKNRPLTPLRILRGLMILLVFLSTAFMFLLYFAPIAALGLRLLSVQQSRKVVSLIFGLWLALWPYLFETVNGTTVVFSGDIIPVEKRVLLIANHRTEVDWMYLWNIALRKGCLGYIKYVLKSSLMKLPIFGWGFHVLEFIPVERKREVDEPVLLQMLSSFKDPQEPLWLALFPEGTDFTEEKCKRSQKFAAEVGLPALSNVLLPKTRGFGVCLEVLHNSLDAVYDLTIAYKPRCPSFMDNVFGTDPSEVHIHVRRVLLKEIPANEAESSAWLMDSFKLKDKLLSDFNAQGKFPNQRPEEELSVLKCIATFAGKQQQVTKPSCQKVFLLLNQSSDEKESKKAVAQHPFTDTLDHLFQVQMSSGGIADSATVFTLQNSCAYSVWPGTLSGNSITLGDGGFPLTPGASVQLTAPTGWSGRFWARTGCNFDASGHGTCVTGDCGGVLKCTGGGVPPATLAEFTVGSSNAGMDFYDVSLVDGYNVKMGIKPQGGFGNCKYAGCVSDINEICPSELRIMDPNSGSVAACKSACAAFSSPEFCCTGAHATPQTCSPTYYSSMFKNACPSAYSYAYDDASSTFTCTGSNYLITFCPTQS</sequence>
<dbReference type="CDD" id="cd07990">
    <property type="entry name" value="LPLAT_LCLAT1-like"/>
    <property type="match status" value="1"/>
</dbReference>
<evidence type="ECO:0000256" key="8">
    <source>
        <dbReference type="ARBA" id="ARBA00023157"/>
    </source>
</evidence>
<feature type="domain" description="Phospholipid/glycerol acyltransferase" evidence="11">
    <location>
        <begin position="99"/>
        <end position="221"/>
    </location>
</feature>
<dbReference type="Proteomes" id="UP000516314">
    <property type="component" value="Chromosome 1"/>
</dbReference>
<proteinExistence type="inferred from homology"/>
<dbReference type="Pfam" id="PF01553">
    <property type="entry name" value="Acyltransferase"/>
    <property type="match status" value="1"/>
</dbReference>
<dbReference type="PANTHER" id="PTHR10983">
    <property type="entry name" value="1-ACYLGLYCEROL-3-PHOSPHATE ACYLTRANSFERASE-RELATED"/>
    <property type="match status" value="1"/>
</dbReference>
<dbReference type="InterPro" id="IPR017949">
    <property type="entry name" value="Thaumatin_CS"/>
</dbReference>
<dbReference type="Pfam" id="PF16076">
    <property type="entry name" value="Acyltransf_C"/>
    <property type="match status" value="1"/>
</dbReference>
<dbReference type="AlphaFoldDB" id="A0A7G2E653"/>
<dbReference type="PANTHER" id="PTHR10983:SF16">
    <property type="entry name" value="LYSOCARDIOLIPIN ACYLTRANSFERASE 1"/>
    <property type="match status" value="1"/>
</dbReference>
<evidence type="ECO:0000256" key="9">
    <source>
        <dbReference type="ARBA" id="ARBA00023315"/>
    </source>
</evidence>
<evidence type="ECO:0000256" key="5">
    <source>
        <dbReference type="ARBA" id="ARBA00010607"/>
    </source>
</evidence>
<evidence type="ECO:0000256" key="4">
    <source>
        <dbReference type="ARBA" id="ARBA00008655"/>
    </source>
</evidence>
<dbReference type="Pfam" id="PF00314">
    <property type="entry name" value="Thaumatin"/>
    <property type="match status" value="1"/>
</dbReference>
<dbReference type="GO" id="GO:0003841">
    <property type="term" value="F:1-acylglycerol-3-phosphate O-acyltransferase activity"/>
    <property type="evidence" value="ECO:0007669"/>
    <property type="project" value="UniProtKB-EC"/>
</dbReference>
<dbReference type="PROSITE" id="PS51367">
    <property type="entry name" value="THAUMATIN_2"/>
    <property type="match status" value="1"/>
</dbReference>
<evidence type="ECO:0000256" key="7">
    <source>
        <dbReference type="ARBA" id="ARBA00022679"/>
    </source>
</evidence>
<dbReference type="UniPathway" id="UPA00557">
    <property type="reaction ID" value="UER00613"/>
</dbReference>
<keyword evidence="10" id="KW-0472">Membrane</keyword>